<dbReference type="OMA" id="AMAYAYM"/>
<dbReference type="Gene3D" id="1.20.1280.290">
    <property type="match status" value="1"/>
</dbReference>
<dbReference type="EMBL" id="CAFZ01000177">
    <property type="protein sequence ID" value="CCA72668.1"/>
    <property type="molecule type" value="Genomic_DNA"/>
</dbReference>
<evidence type="ECO:0000256" key="6">
    <source>
        <dbReference type="SAM" id="Phobius"/>
    </source>
</evidence>
<evidence type="ECO:0000256" key="1">
    <source>
        <dbReference type="ARBA" id="ARBA00004141"/>
    </source>
</evidence>
<keyword evidence="2 6" id="KW-0812">Transmembrane</keyword>
<feature type="transmembrane region" description="Helical" evidence="6">
    <location>
        <begin position="166"/>
        <end position="189"/>
    </location>
</feature>
<protein>
    <submittedName>
        <fullName evidence="7">Uncharacterized protein</fullName>
    </submittedName>
</protein>
<keyword evidence="4 6" id="KW-0472">Membrane</keyword>
<dbReference type="SMART" id="SM00679">
    <property type="entry name" value="CTNS"/>
    <property type="match status" value="1"/>
</dbReference>
<dbReference type="AlphaFoldDB" id="G4TMX3"/>
<organism evidence="7 8">
    <name type="scientific">Serendipita indica (strain DSM 11827)</name>
    <name type="common">Root endophyte fungus</name>
    <name type="synonym">Piriformospora indica</name>
    <dbReference type="NCBI Taxonomy" id="1109443"/>
    <lineage>
        <taxon>Eukaryota</taxon>
        <taxon>Fungi</taxon>
        <taxon>Dikarya</taxon>
        <taxon>Basidiomycota</taxon>
        <taxon>Agaricomycotina</taxon>
        <taxon>Agaricomycetes</taxon>
        <taxon>Sebacinales</taxon>
        <taxon>Serendipitaceae</taxon>
        <taxon>Serendipita</taxon>
    </lineage>
</organism>
<dbReference type="InParanoid" id="G4TMX3"/>
<comment type="subcellular location">
    <subcellularLocation>
        <location evidence="1">Membrane</location>
        <topology evidence="1">Multi-pass membrane protein</topology>
    </subcellularLocation>
</comment>
<dbReference type="InterPro" id="IPR006603">
    <property type="entry name" value="PQ-loop_rpt"/>
</dbReference>
<dbReference type="OrthoDB" id="407617at2759"/>
<evidence type="ECO:0000256" key="3">
    <source>
        <dbReference type="ARBA" id="ARBA00022989"/>
    </source>
</evidence>
<accession>G4TMX3</accession>
<evidence type="ECO:0000256" key="5">
    <source>
        <dbReference type="SAM" id="MobiDB-lite"/>
    </source>
</evidence>
<sequence>MVDVDPPSKLWRVSCSLSSSRFIWSVSGIFLGTYAIVQNINIPIIIQPQAFGALAAVSFVQCLYYGSKRSRRYCVGIFVSYCILFAAIEVGMVYAVRATLRTGNTKLLRFFGVFSGVLICVALIPQFIEIYKLREVKGISLLFLTVDISGGVFSILSLAFKKEMDWVAAITFLGVIVLDGAIVVLAFILNPRAKRRRRADAPSSTGSSQDSAVATMSEQGADLSRSSGEKAV</sequence>
<evidence type="ECO:0000313" key="8">
    <source>
        <dbReference type="Proteomes" id="UP000007148"/>
    </source>
</evidence>
<proteinExistence type="predicted"/>
<feature type="compositionally biased region" description="Polar residues" evidence="5">
    <location>
        <begin position="202"/>
        <end position="218"/>
    </location>
</feature>
<gene>
    <name evidence="7" type="ORF">PIIN_06605</name>
</gene>
<feature type="region of interest" description="Disordered" evidence="5">
    <location>
        <begin position="198"/>
        <end position="232"/>
    </location>
</feature>
<keyword evidence="3 6" id="KW-1133">Transmembrane helix</keyword>
<feature type="transmembrane region" description="Helical" evidence="6">
    <location>
        <begin position="107"/>
        <end position="128"/>
    </location>
</feature>
<dbReference type="Proteomes" id="UP000007148">
    <property type="component" value="Unassembled WGS sequence"/>
</dbReference>
<feature type="transmembrane region" description="Helical" evidence="6">
    <location>
        <begin position="46"/>
        <end position="66"/>
    </location>
</feature>
<dbReference type="GO" id="GO:0016020">
    <property type="term" value="C:membrane"/>
    <property type="evidence" value="ECO:0007669"/>
    <property type="project" value="UniProtKB-SubCell"/>
</dbReference>
<evidence type="ECO:0000256" key="4">
    <source>
        <dbReference type="ARBA" id="ARBA00023136"/>
    </source>
</evidence>
<reference evidence="7 8" key="1">
    <citation type="journal article" date="2011" name="PLoS Pathog.">
        <title>Endophytic Life Strategies Decoded by Genome and Transcriptome Analyses of the Mutualistic Root Symbiont Piriformospora indica.</title>
        <authorList>
            <person name="Zuccaro A."/>
            <person name="Lahrmann U."/>
            <person name="Guldener U."/>
            <person name="Langen G."/>
            <person name="Pfiffi S."/>
            <person name="Biedenkopf D."/>
            <person name="Wong P."/>
            <person name="Samans B."/>
            <person name="Grimm C."/>
            <person name="Basiewicz M."/>
            <person name="Murat C."/>
            <person name="Martin F."/>
            <person name="Kogel K.H."/>
        </authorList>
    </citation>
    <scope>NUCLEOTIDE SEQUENCE [LARGE SCALE GENOMIC DNA]</scope>
    <source>
        <strain evidence="7 8">DSM 11827</strain>
    </source>
</reference>
<evidence type="ECO:0000256" key="2">
    <source>
        <dbReference type="ARBA" id="ARBA00022692"/>
    </source>
</evidence>
<dbReference type="FunCoup" id="G4TMX3">
    <property type="interactions" value="3"/>
</dbReference>
<dbReference type="Pfam" id="PF04193">
    <property type="entry name" value="PQ-loop"/>
    <property type="match status" value="1"/>
</dbReference>
<feature type="transmembrane region" description="Helical" evidence="6">
    <location>
        <begin position="21"/>
        <end position="40"/>
    </location>
</feature>
<keyword evidence="8" id="KW-1185">Reference proteome</keyword>
<dbReference type="InterPro" id="IPR051415">
    <property type="entry name" value="LAAT-1"/>
</dbReference>
<feature type="transmembrane region" description="Helical" evidence="6">
    <location>
        <begin position="140"/>
        <end position="160"/>
    </location>
</feature>
<comment type="caution">
    <text evidence="7">The sequence shown here is derived from an EMBL/GenBank/DDBJ whole genome shotgun (WGS) entry which is preliminary data.</text>
</comment>
<name>G4TMX3_SERID</name>
<evidence type="ECO:0000313" key="7">
    <source>
        <dbReference type="EMBL" id="CCA72668.1"/>
    </source>
</evidence>
<dbReference type="HOGENOM" id="CLU_040201_0_0_1"/>
<feature type="transmembrane region" description="Helical" evidence="6">
    <location>
        <begin position="73"/>
        <end position="95"/>
    </location>
</feature>
<dbReference type="PANTHER" id="PTHR16201">
    <property type="entry name" value="SEVEN TRANSMEMBRANE PROTEIN 1-RELATED"/>
    <property type="match status" value="1"/>
</dbReference>
<dbReference type="eggNOG" id="KOG2913">
    <property type="taxonomic scope" value="Eukaryota"/>
</dbReference>
<dbReference type="PANTHER" id="PTHR16201:SF37">
    <property type="entry name" value="PQ-LOOP REPEAT-CONTAINING PROTEIN"/>
    <property type="match status" value="1"/>
</dbReference>